<reference evidence="14 15" key="1">
    <citation type="journal article" date="2024" name="Appl. Environ. Microbiol.">
        <title>Pontiella agarivorans sp. nov., a novel marine anaerobic bacterium capable of degrading macroalgal polysaccharides and fixing nitrogen.</title>
        <authorList>
            <person name="Liu N."/>
            <person name="Kivenson V."/>
            <person name="Peng X."/>
            <person name="Cui Z."/>
            <person name="Lankiewicz T.S."/>
            <person name="Gosselin K.M."/>
            <person name="English C.J."/>
            <person name="Blair E.M."/>
            <person name="O'Malley M.A."/>
            <person name="Valentine D.L."/>
        </authorList>
    </citation>
    <scope>NUCLEOTIDE SEQUENCE [LARGE SCALE GENOMIC DNA]</scope>
    <source>
        <strain evidence="14 15">NLcol2</strain>
    </source>
</reference>
<dbReference type="PROSITE" id="PS51195">
    <property type="entry name" value="Q_MOTIF"/>
    <property type="match status" value="1"/>
</dbReference>
<evidence type="ECO:0000256" key="2">
    <source>
        <dbReference type="ARBA" id="ARBA00022741"/>
    </source>
</evidence>
<dbReference type="Pfam" id="PF00271">
    <property type="entry name" value="Helicase_C"/>
    <property type="match status" value="1"/>
</dbReference>
<dbReference type="InterPro" id="IPR050079">
    <property type="entry name" value="DEAD_box_RNA_helicase"/>
</dbReference>
<evidence type="ECO:0000259" key="11">
    <source>
        <dbReference type="PROSITE" id="PS51192"/>
    </source>
</evidence>
<evidence type="ECO:0000256" key="4">
    <source>
        <dbReference type="ARBA" id="ARBA00022806"/>
    </source>
</evidence>
<evidence type="ECO:0000256" key="10">
    <source>
        <dbReference type="SAM" id="MobiDB-lite"/>
    </source>
</evidence>
<feature type="domain" description="Helicase ATP-binding" evidence="11">
    <location>
        <begin position="237"/>
        <end position="416"/>
    </location>
</feature>
<gene>
    <name evidence="14" type="ORF">P9H32_10145</name>
</gene>
<dbReference type="InterPro" id="IPR014001">
    <property type="entry name" value="Helicase_ATP-bd"/>
</dbReference>
<evidence type="ECO:0000313" key="15">
    <source>
        <dbReference type="Proteomes" id="UP001290861"/>
    </source>
</evidence>
<keyword evidence="15" id="KW-1185">Reference proteome</keyword>
<feature type="region of interest" description="Disordered" evidence="10">
    <location>
        <begin position="588"/>
        <end position="636"/>
    </location>
</feature>
<protein>
    <submittedName>
        <fullName evidence="14">DEAD/DEAH box helicase</fullName>
    </submittedName>
</protein>
<dbReference type="PANTHER" id="PTHR47959">
    <property type="entry name" value="ATP-DEPENDENT RNA HELICASE RHLE-RELATED"/>
    <property type="match status" value="1"/>
</dbReference>
<dbReference type="Pfam" id="PF00270">
    <property type="entry name" value="DEAD"/>
    <property type="match status" value="1"/>
</dbReference>
<evidence type="ECO:0000256" key="1">
    <source>
        <dbReference type="ARBA" id="ARBA00022490"/>
    </source>
</evidence>
<feature type="compositionally biased region" description="Basic and acidic residues" evidence="10">
    <location>
        <begin position="104"/>
        <end position="142"/>
    </location>
</feature>
<dbReference type="PANTHER" id="PTHR47959:SF10">
    <property type="entry name" value="ATP-DEPENDENT RNA HELICASE RHLB"/>
    <property type="match status" value="1"/>
</dbReference>
<keyword evidence="1" id="KW-0963">Cytoplasm</keyword>
<feature type="short sequence motif" description="Q motif" evidence="8">
    <location>
        <begin position="206"/>
        <end position="234"/>
    </location>
</feature>
<feature type="domain" description="DEAD-box RNA helicase Q" evidence="13">
    <location>
        <begin position="206"/>
        <end position="234"/>
    </location>
</feature>
<proteinExistence type="inferred from homology"/>
<dbReference type="SMART" id="SM00487">
    <property type="entry name" value="DEXDc"/>
    <property type="match status" value="1"/>
</dbReference>
<accession>A0ABU5MXQ6</accession>
<feature type="compositionally biased region" description="Basic and acidic residues" evidence="10">
    <location>
        <begin position="149"/>
        <end position="191"/>
    </location>
</feature>
<sequence length="636" mass="71452">MSLLKKIASVFGKKDEPTGNKAKKQQETSSNAKQKKKQPEPGTVEWRPGQKPVKGKGEGGEGGKAPRKRKNQGPKGGPKGGKPQGQKKPRPQKKEIPPFEMSDEERARMKEFRPEEDDRRIAYEKRLKQRWAEKHGGRPERPPRKKREPRGDGERKPRREEGERKPRERKPREDRQAATAATERKPVKEVPWDPASFNVEPAEGKIRFQDLDLHPKLMQSIHALGWEYATPIQGEILPGTLKGKDMAGRAQTGTGKTAAFLISIINHCLNNPLEKHSAASPRALIIAPTRELAMQIGEDSAGLNRFTGLRTVVLYGGMDYNKQQRDLEDGLVDIVVATPGRLLDFENKNVVSIRHAEIMVIDEADRMLDMGFIPDVRRIIYKTPPKEKRQTVLFSATLSDDVMRLAAAWMVDPERIDIEPEQVAVDTVEQKVFIVTDDQKFTLLYNIIKNDNPDRIIIFTNRRDQAERLSEDLDRYGHKCEMLSGAVTQKKRMRILEDFKAGKVKVLVATDVAGRGIHVDGLSHVVNFNIPENPDDYVHRIGRTGRAGSTGQSITFACEMESFELPKIEELLGMDLPCKMPSEALLAELPAAPPRKPRARRPQQGGQRGGRRPQGGHHRPGQKRSGGGSGHRVPRD</sequence>
<evidence type="ECO:0000256" key="6">
    <source>
        <dbReference type="ARBA" id="ARBA00022884"/>
    </source>
</evidence>
<dbReference type="SMART" id="SM00490">
    <property type="entry name" value="HELICc"/>
    <property type="match status" value="1"/>
</dbReference>
<keyword evidence="4 9" id="KW-0347">Helicase</keyword>
<evidence type="ECO:0000313" key="14">
    <source>
        <dbReference type="EMBL" id="MDZ8118989.1"/>
    </source>
</evidence>
<dbReference type="InterPro" id="IPR001650">
    <property type="entry name" value="Helicase_C-like"/>
</dbReference>
<dbReference type="InterPro" id="IPR044742">
    <property type="entry name" value="DEAD/DEAH_RhlB"/>
</dbReference>
<dbReference type="InterPro" id="IPR011545">
    <property type="entry name" value="DEAD/DEAH_box_helicase_dom"/>
</dbReference>
<comment type="caution">
    <text evidence="14">The sequence shown here is derived from an EMBL/GenBank/DDBJ whole genome shotgun (WGS) entry which is preliminary data.</text>
</comment>
<keyword evidence="5 9" id="KW-0067">ATP-binding</keyword>
<dbReference type="SUPFAM" id="SSF52540">
    <property type="entry name" value="P-loop containing nucleoside triphosphate hydrolases"/>
    <property type="match status" value="1"/>
</dbReference>
<evidence type="ECO:0000256" key="9">
    <source>
        <dbReference type="RuleBase" id="RU000492"/>
    </source>
</evidence>
<dbReference type="HAMAP" id="MF_00661">
    <property type="entry name" value="DEAD_helicase_RhlB"/>
    <property type="match status" value="1"/>
</dbReference>
<evidence type="ECO:0000256" key="8">
    <source>
        <dbReference type="PROSITE-ProRule" id="PRU00552"/>
    </source>
</evidence>
<comment type="similarity">
    <text evidence="7 9">Belongs to the DEAD box helicase family.</text>
</comment>
<dbReference type="InterPro" id="IPR014014">
    <property type="entry name" value="RNA_helicase_DEAD_Q_motif"/>
</dbReference>
<evidence type="ECO:0000256" key="3">
    <source>
        <dbReference type="ARBA" id="ARBA00022801"/>
    </source>
</evidence>
<keyword evidence="6" id="KW-0694">RNA-binding</keyword>
<feature type="compositionally biased region" description="Gly residues" evidence="10">
    <location>
        <begin position="74"/>
        <end position="83"/>
    </location>
</feature>
<dbReference type="InterPro" id="IPR000629">
    <property type="entry name" value="RNA-helicase_DEAD-box_CS"/>
</dbReference>
<keyword evidence="3 9" id="KW-0378">Hydrolase</keyword>
<evidence type="ECO:0000256" key="7">
    <source>
        <dbReference type="ARBA" id="ARBA00038437"/>
    </source>
</evidence>
<evidence type="ECO:0000259" key="13">
    <source>
        <dbReference type="PROSITE" id="PS51195"/>
    </source>
</evidence>
<dbReference type="RefSeq" id="WP_322608782.1">
    <property type="nucleotide sequence ID" value="NZ_JARVCO010000010.1"/>
</dbReference>
<dbReference type="CDD" id="cd00268">
    <property type="entry name" value="DEADc"/>
    <property type="match status" value="1"/>
</dbReference>
<name>A0ABU5MXQ6_9BACT</name>
<dbReference type="InterPro" id="IPR027417">
    <property type="entry name" value="P-loop_NTPase"/>
</dbReference>
<dbReference type="Gene3D" id="3.40.50.300">
    <property type="entry name" value="P-loop containing nucleotide triphosphate hydrolases"/>
    <property type="match status" value="2"/>
</dbReference>
<dbReference type="InterPro" id="IPR023554">
    <property type="entry name" value="RNA_helicase_ATP-dep_RhlB"/>
</dbReference>
<dbReference type="EMBL" id="JARVCO010000010">
    <property type="protein sequence ID" value="MDZ8118989.1"/>
    <property type="molecule type" value="Genomic_DNA"/>
</dbReference>
<feature type="compositionally biased region" description="Basic residues" evidence="10">
    <location>
        <begin position="609"/>
        <end position="622"/>
    </location>
</feature>
<dbReference type="PROSITE" id="PS51192">
    <property type="entry name" value="HELICASE_ATP_BIND_1"/>
    <property type="match status" value="1"/>
</dbReference>
<dbReference type="CDD" id="cd18787">
    <property type="entry name" value="SF2_C_DEAD"/>
    <property type="match status" value="1"/>
</dbReference>
<evidence type="ECO:0000256" key="5">
    <source>
        <dbReference type="ARBA" id="ARBA00022840"/>
    </source>
</evidence>
<dbReference type="GO" id="GO:0004386">
    <property type="term" value="F:helicase activity"/>
    <property type="evidence" value="ECO:0007669"/>
    <property type="project" value="UniProtKB-KW"/>
</dbReference>
<dbReference type="PROSITE" id="PS00039">
    <property type="entry name" value="DEAD_ATP_HELICASE"/>
    <property type="match status" value="1"/>
</dbReference>
<feature type="domain" description="Helicase C-terminal" evidence="12">
    <location>
        <begin position="440"/>
        <end position="587"/>
    </location>
</feature>
<feature type="region of interest" description="Disordered" evidence="10">
    <location>
        <begin position="1"/>
        <end position="196"/>
    </location>
</feature>
<dbReference type="PROSITE" id="PS51194">
    <property type="entry name" value="HELICASE_CTER"/>
    <property type="match status" value="1"/>
</dbReference>
<organism evidence="14 15">
    <name type="scientific">Pontiella agarivorans</name>
    <dbReference type="NCBI Taxonomy" id="3038953"/>
    <lineage>
        <taxon>Bacteria</taxon>
        <taxon>Pseudomonadati</taxon>
        <taxon>Kiritimatiellota</taxon>
        <taxon>Kiritimatiellia</taxon>
        <taxon>Kiritimatiellales</taxon>
        <taxon>Pontiellaceae</taxon>
        <taxon>Pontiella</taxon>
    </lineage>
</organism>
<evidence type="ECO:0000259" key="12">
    <source>
        <dbReference type="PROSITE" id="PS51194"/>
    </source>
</evidence>
<dbReference type="Proteomes" id="UP001290861">
    <property type="component" value="Unassembled WGS sequence"/>
</dbReference>
<keyword evidence="2 9" id="KW-0547">Nucleotide-binding</keyword>